<evidence type="ECO:0000256" key="1">
    <source>
        <dbReference type="SAM" id="Phobius"/>
    </source>
</evidence>
<accession>A0A7S0F7P0</accession>
<keyword evidence="1" id="KW-1133">Transmembrane helix</keyword>
<dbReference type="AlphaFoldDB" id="A0A7S0F7P0"/>
<protein>
    <submittedName>
        <fullName evidence="2">Uncharacterized protein</fullName>
    </submittedName>
</protein>
<reference evidence="2" key="1">
    <citation type="submission" date="2021-01" db="EMBL/GenBank/DDBJ databases">
        <authorList>
            <person name="Corre E."/>
            <person name="Pelletier E."/>
            <person name="Niang G."/>
            <person name="Scheremetjew M."/>
            <person name="Finn R."/>
            <person name="Kale V."/>
            <person name="Holt S."/>
            <person name="Cochrane G."/>
            <person name="Meng A."/>
            <person name="Brown T."/>
            <person name="Cohen L."/>
        </authorList>
    </citation>
    <scope>NUCLEOTIDE SEQUENCE</scope>
    <source>
        <strain evidence="2">B593</strain>
    </source>
</reference>
<dbReference type="EMBL" id="HBEH01000802">
    <property type="protein sequence ID" value="CAD8343939.1"/>
    <property type="molecule type" value="Transcribed_RNA"/>
</dbReference>
<sequence>MGGNDDSSSFYVSIGCVMFPVFVLVWYRYSRKHCRRFDGCNDGDFEMMEDECYESSDGADDYSAMELTDRLVKWINRQNVFSGMEDYSFGIRLAEDNKSSDDGGKNVDCADCFCEDLGMDGDSSGLFWECIPQTQQRAIELCSTRDALEDSDRPIVVSDSNDTLNSVVVHDVRRATMD</sequence>
<organism evidence="2">
    <name type="scientific">Pseudo-nitzschia arenysensis</name>
    <dbReference type="NCBI Taxonomy" id="697910"/>
    <lineage>
        <taxon>Eukaryota</taxon>
        <taxon>Sar</taxon>
        <taxon>Stramenopiles</taxon>
        <taxon>Ochrophyta</taxon>
        <taxon>Bacillariophyta</taxon>
        <taxon>Bacillariophyceae</taxon>
        <taxon>Bacillariophycidae</taxon>
        <taxon>Bacillariales</taxon>
        <taxon>Bacillariaceae</taxon>
        <taxon>Pseudo-nitzschia</taxon>
    </lineage>
</organism>
<proteinExistence type="predicted"/>
<keyword evidence="1" id="KW-0472">Membrane</keyword>
<gene>
    <name evidence="2" type="ORF">PARE0329_LOCUS574</name>
</gene>
<feature type="transmembrane region" description="Helical" evidence="1">
    <location>
        <begin position="12"/>
        <end position="29"/>
    </location>
</feature>
<name>A0A7S0F7P0_9STRA</name>
<keyword evidence="1" id="KW-0812">Transmembrane</keyword>
<evidence type="ECO:0000313" key="2">
    <source>
        <dbReference type="EMBL" id="CAD8343939.1"/>
    </source>
</evidence>